<evidence type="ECO:0000256" key="4">
    <source>
        <dbReference type="ARBA" id="ARBA00004906"/>
    </source>
</evidence>
<comment type="similarity">
    <text evidence="5">Belongs to the RBR family. Ariadne subfamily.</text>
</comment>
<dbReference type="InterPro" id="IPR001841">
    <property type="entry name" value="Znf_RING"/>
</dbReference>
<dbReference type="InterPro" id="IPR031127">
    <property type="entry name" value="E3_UB_ligase_RBR"/>
</dbReference>
<name>A0AAV5IV35_9ROSI</name>
<evidence type="ECO:0000256" key="14">
    <source>
        <dbReference type="SAM" id="MobiDB-lite"/>
    </source>
</evidence>
<comment type="cofactor">
    <cofactor evidence="2">
        <name>Zn(2+)</name>
        <dbReference type="ChEBI" id="CHEBI:29105"/>
    </cofactor>
</comment>
<feature type="domain" description="RING-type" evidence="16">
    <location>
        <begin position="96"/>
        <end position="303"/>
    </location>
</feature>
<evidence type="ECO:0000256" key="2">
    <source>
        <dbReference type="ARBA" id="ARBA00001947"/>
    </source>
</evidence>
<dbReference type="InterPro" id="IPR013083">
    <property type="entry name" value="Znf_RING/FYVE/PHD"/>
</dbReference>
<dbReference type="Proteomes" id="UP001054252">
    <property type="component" value="Unassembled WGS sequence"/>
</dbReference>
<dbReference type="SUPFAM" id="SSF57850">
    <property type="entry name" value="RING/U-box"/>
    <property type="match status" value="3"/>
</dbReference>
<evidence type="ECO:0000256" key="1">
    <source>
        <dbReference type="ARBA" id="ARBA00001798"/>
    </source>
</evidence>
<dbReference type="GO" id="GO:0061630">
    <property type="term" value="F:ubiquitin protein ligase activity"/>
    <property type="evidence" value="ECO:0007669"/>
    <property type="project" value="UniProtKB-EC"/>
</dbReference>
<dbReference type="GO" id="GO:0008270">
    <property type="term" value="F:zinc ion binding"/>
    <property type="evidence" value="ECO:0007669"/>
    <property type="project" value="UniProtKB-KW"/>
</dbReference>
<dbReference type="InterPro" id="IPR044066">
    <property type="entry name" value="TRIAD_supradom"/>
</dbReference>
<keyword evidence="10 13" id="KW-0863">Zinc-finger</keyword>
<keyword evidence="18" id="KW-1185">Reference proteome</keyword>
<dbReference type="Gene3D" id="1.20.120.1750">
    <property type="match status" value="1"/>
</dbReference>
<feature type="region of interest" description="Disordered" evidence="14">
    <location>
        <begin position="1"/>
        <end position="24"/>
    </location>
</feature>
<dbReference type="EC" id="2.3.2.31" evidence="6"/>
<dbReference type="InterPro" id="IPR017907">
    <property type="entry name" value="Znf_RING_CS"/>
</dbReference>
<accession>A0AAV5IV35</accession>
<protein>
    <recommendedName>
        <fullName evidence="6">RBR-type E3 ubiquitin transferase</fullName>
        <ecNumber evidence="6">2.3.2.31</ecNumber>
    </recommendedName>
</protein>
<evidence type="ECO:0000313" key="17">
    <source>
        <dbReference type="EMBL" id="GKV03754.1"/>
    </source>
</evidence>
<comment type="caution">
    <text evidence="17">The sequence shown here is derived from an EMBL/GenBank/DDBJ whole genome shotgun (WGS) entry which is preliminary data.</text>
</comment>
<evidence type="ECO:0000256" key="3">
    <source>
        <dbReference type="ARBA" id="ARBA00003976"/>
    </source>
</evidence>
<keyword evidence="12" id="KW-0862">Zinc</keyword>
<evidence type="ECO:0000256" key="5">
    <source>
        <dbReference type="ARBA" id="ARBA00005884"/>
    </source>
</evidence>
<dbReference type="GO" id="GO:0016567">
    <property type="term" value="P:protein ubiquitination"/>
    <property type="evidence" value="ECO:0007669"/>
    <property type="project" value="InterPro"/>
</dbReference>
<dbReference type="PROSITE" id="PS50089">
    <property type="entry name" value="ZF_RING_2"/>
    <property type="match status" value="1"/>
</dbReference>
<evidence type="ECO:0000259" key="15">
    <source>
        <dbReference type="PROSITE" id="PS50089"/>
    </source>
</evidence>
<proteinExistence type="inferred from homology"/>
<gene>
    <name evidence="17" type="ORF">SLEP1_g16003</name>
</gene>
<dbReference type="Pfam" id="PF01485">
    <property type="entry name" value="IBR"/>
    <property type="match status" value="1"/>
</dbReference>
<feature type="domain" description="RING-type" evidence="15">
    <location>
        <begin position="100"/>
        <end position="145"/>
    </location>
</feature>
<dbReference type="AlphaFoldDB" id="A0AAV5IV35"/>
<evidence type="ECO:0000256" key="10">
    <source>
        <dbReference type="ARBA" id="ARBA00022771"/>
    </source>
</evidence>
<evidence type="ECO:0000256" key="6">
    <source>
        <dbReference type="ARBA" id="ARBA00012251"/>
    </source>
</evidence>
<keyword evidence="8" id="KW-0479">Metal-binding</keyword>
<dbReference type="CDD" id="cd22582">
    <property type="entry name" value="BRcat_RBR_unk"/>
    <property type="match status" value="1"/>
</dbReference>
<evidence type="ECO:0000256" key="8">
    <source>
        <dbReference type="ARBA" id="ARBA00022723"/>
    </source>
</evidence>
<evidence type="ECO:0000256" key="13">
    <source>
        <dbReference type="PROSITE-ProRule" id="PRU00175"/>
    </source>
</evidence>
<comment type="function">
    <text evidence="3">Might act as an E3 ubiquitin-protein ligase, or as part of E3 complex, which accepts ubiquitin from specific E2 ubiquitin-conjugating enzymes and then transfers it to substrates.</text>
</comment>
<keyword evidence="9" id="KW-0677">Repeat</keyword>
<reference evidence="17 18" key="1">
    <citation type="journal article" date="2021" name="Commun. Biol.">
        <title>The genome of Shorea leprosula (Dipterocarpaceae) highlights the ecological relevance of drought in aseasonal tropical rainforests.</title>
        <authorList>
            <person name="Ng K.K.S."/>
            <person name="Kobayashi M.J."/>
            <person name="Fawcett J.A."/>
            <person name="Hatakeyama M."/>
            <person name="Paape T."/>
            <person name="Ng C.H."/>
            <person name="Ang C.C."/>
            <person name="Tnah L.H."/>
            <person name="Lee C.T."/>
            <person name="Nishiyama T."/>
            <person name="Sese J."/>
            <person name="O'Brien M.J."/>
            <person name="Copetti D."/>
            <person name="Mohd Noor M.I."/>
            <person name="Ong R.C."/>
            <person name="Putra M."/>
            <person name="Sireger I.Z."/>
            <person name="Indrioko S."/>
            <person name="Kosugi Y."/>
            <person name="Izuno A."/>
            <person name="Isagi Y."/>
            <person name="Lee S.L."/>
            <person name="Shimizu K.K."/>
        </authorList>
    </citation>
    <scope>NUCLEOTIDE SEQUENCE [LARGE SCALE GENOMIC DNA]</scope>
    <source>
        <strain evidence="17">214</strain>
    </source>
</reference>
<dbReference type="PROSITE" id="PS51873">
    <property type="entry name" value="TRIAD"/>
    <property type="match status" value="1"/>
</dbReference>
<evidence type="ECO:0000259" key="16">
    <source>
        <dbReference type="PROSITE" id="PS51873"/>
    </source>
</evidence>
<comment type="pathway">
    <text evidence="4">Protein modification; protein ubiquitination.</text>
</comment>
<comment type="catalytic activity">
    <reaction evidence="1">
        <text>[E2 ubiquitin-conjugating enzyme]-S-ubiquitinyl-L-cysteine + [acceptor protein]-L-lysine = [E2 ubiquitin-conjugating enzyme]-L-cysteine + [acceptor protein]-N(6)-ubiquitinyl-L-lysine.</text>
        <dbReference type="EC" id="2.3.2.31"/>
    </reaction>
</comment>
<dbReference type="EMBL" id="BPVZ01000020">
    <property type="protein sequence ID" value="GKV03754.1"/>
    <property type="molecule type" value="Genomic_DNA"/>
</dbReference>
<keyword evidence="7" id="KW-0808">Transferase</keyword>
<dbReference type="PROSITE" id="PS00518">
    <property type="entry name" value="ZF_RING_1"/>
    <property type="match status" value="1"/>
</dbReference>
<evidence type="ECO:0000256" key="7">
    <source>
        <dbReference type="ARBA" id="ARBA00022679"/>
    </source>
</evidence>
<dbReference type="CDD" id="cd22584">
    <property type="entry name" value="Rcat_RBR_unk"/>
    <property type="match status" value="1"/>
</dbReference>
<dbReference type="FunFam" id="3.30.40.10:FF:000230">
    <property type="entry name" value="RBR-type E3 ubiquitin transferase"/>
    <property type="match status" value="1"/>
</dbReference>
<keyword evidence="11" id="KW-0833">Ubl conjugation pathway</keyword>
<evidence type="ECO:0000313" key="18">
    <source>
        <dbReference type="Proteomes" id="UP001054252"/>
    </source>
</evidence>
<dbReference type="Gene3D" id="3.30.40.10">
    <property type="entry name" value="Zinc/RING finger domain, C3HC4 (zinc finger)"/>
    <property type="match status" value="1"/>
</dbReference>
<dbReference type="InterPro" id="IPR002867">
    <property type="entry name" value="IBR_dom"/>
</dbReference>
<evidence type="ECO:0000256" key="9">
    <source>
        <dbReference type="ARBA" id="ARBA00022737"/>
    </source>
</evidence>
<evidence type="ECO:0000256" key="11">
    <source>
        <dbReference type="ARBA" id="ARBA00022786"/>
    </source>
</evidence>
<sequence length="303" mass="34395">MSESHFHHTKSRSNSVADKTMDRLRNRVFRSPQKKVVKMSGKLLTNFFQKFRKLLVLKPQSDESDDDPEYFFTPKSSPPFDFGGSSCSSEFKSENPTFVCEICTERKELVDSFNVKGCVHFYCIECIVGYVTAKLDDNVLRIGCPAIACEGVLEPEYCRPILTDEQFNRWGNALCESVFIGSEKFYCPYHDCSALLINDTNGVVISVSTCPFCSRRFCVQCKVAWHSGIDCKKFQKLKKLGGDAMLKDLAQRKKWQPCPKCKSYVEKKDGCDYIKCRCECAFCYKCGAQSTSTSHACSRCKST</sequence>
<evidence type="ECO:0000256" key="12">
    <source>
        <dbReference type="ARBA" id="ARBA00022833"/>
    </source>
</evidence>
<organism evidence="17 18">
    <name type="scientific">Rubroshorea leprosula</name>
    <dbReference type="NCBI Taxonomy" id="152421"/>
    <lineage>
        <taxon>Eukaryota</taxon>
        <taxon>Viridiplantae</taxon>
        <taxon>Streptophyta</taxon>
        <taxon>Embryophyta</taxon>
        <taxon>Tracheophyta</taxon>
        <taxon>Spermatophyta</taxon>
        <taxon>Magnoliopsida</taxon>
        <taxon>eudicotyledons</taxon>
        <taxon>Gunneridae</taxon>
        <taxon>Pentapetalae</taxon>
        <taxon>rosids</taxon>
        <taxon>malvids</taxon>
        <taxon>Malvales</taxon>
        <taxon>Dipterocarpaceae</taxon>
        <taxon>Rubroshorea</taxon>
    </lineage>
</organism>
<dbReference type="SMART" id="SM00647">
    <property type="entry name" value="IBR"/>
    <property type="match status" value="2"/>
</dbReference>
<dbReference type="PANTHER" id="PTHR11685">
    <property type="entry name" value="RBR FAMILY RING FINGER AND IBR DOMAIN-CONTAINING"/>
    <property type="match status" value="1"/>
</dbReference>